<keyword evidence="3" id="KW-1185">Reference proteome</keyword>
<accession>A0A0R3UBP8</accession>
<feature type="compositionally biased region" description="Low complexity" evidence="1">
    <location>
        <begin position="319"/>
        <end position="329"/>
    </location>
</feature>
<dbReference type="SUPFAM" id="SSF49785">
    <property type="entry name" value="Galactose-binding domain-like"/>
    <property type="match status" value="2"/>
</dbReference>
<dbReference type="PANTHER" id="PTHR46306:SF1">
    <property type="entry name" value="BTB_POZ DOMAIN-CONTAINING PROTEIN 9"/>
    <property type="match status" value="1"/>
</dbReference>
<dbReference type="STRING" id="53468.A0A0R3UBP8"/>
<gene>
    <name evidence="2" type="ORF">MCOS_LOCUS4347</name>
</gene>
<dbReference type="WBParaSite" id="MCU_012856-RA">
    <property type="protein sequence ID" value="MCU_012856-RA"/>
    <property type="gene ID" value="MCU_012856"/>
</dbReference>
<dbReference type="GO" id="GO:0050804">
    <property type="term" value="P:modulation of chemical synaptic transmission"/>
    <property type="evidence" value="ECO:0007669"/>
    <property type="project" value="TreeGrafter"/>
</dbReference>
<reference evidence="4" key="2">
    <citation type="submission" date="2019-11" db="UniProtKB">
        <authorList>
            <consortium name="WormBaseParasite"/>
        </authorList>
    </citation>
    <scope>IDENTIFICATION</scope>
</reference>
<dbReference type="EMBL" id="UXSR01001521">
    <property type="protein sequence ID" value="VDD78344.1"/>
    <property type="molecule type" value="Genomic_DNA"/>
</dbReference>
<dbReference type="InterPro" id="IPR008979">
    <property type="entry name" value="Galactose-bd-like_sf"/>
</dbReference>
<reference evidence="2 3" key="1">
    <citation type="submission" date="2018-10" db="EMBL/GenBank/DDBJ databases">
        <authorList>
            <consortium name="Pathogen Informatics"/>
        </authorList>
    </citation>
    <scope>NUCLEOTIDE SEQUENCE [LARGE SCALE GENOMIC DNA]</scope>
</reference>
<dbReference type="InterPro" id="IPR052407">
    <property type="entry name" value="BTB_POZ_domain_cont_9"/>
</dbReference>
<feature type="compositionally biased region" description="Low complexity" evidence="1">
    <location>
        <begin position="483"/>
        <end position="493"/>
    </location>
</feature>
<evidence type="ECO:0000313" key="2">
    <source>
        <dbReference type="EMBL" id="VDD78344.1"/>
    </source>
</evidence>
<sequence length="502" mass="55433">MHLSSWLPNSGLDPKLDSAAVASSVAALHPRRTSIEPPPESDLSVVSHLIGVRGEEIVIDLGHCSFVNLISMQLWDREPRSYSYYVEVCQSLDEGLWHRVVDYSNYTCRSWQTLYFSARIIRFIRIVGTRSSVGKYFHLITFQCLYTREKFAVQRDLLIPRTNVATIQHGATVLEGVSRLRNSLIDGDVSVYNLNYGFTCHQLGNGSIDVQLSQPFLVSSIRFLLWDLDSRAYSYIVEISQDRLSWSLIFDASQLLCRSWQTIKFPLQPVTFIRITGTGNTANDVFHIVHLECPATTINSDSGTSDFFPAGEVRFSGLQQVSPQPSQPQNAPTAAGRGSSTDHPVFTDTVSALRHQRPRLLEVEAPSTPSSSLVADLSTFSLHSEATLDATGMDAGGQSLEFGPSMSLHQRRRRRRGNRSNHEQVAPNGSVNGDGIASSSLHCFSCNSRTTSLSSVTRNDCDAHLLTSLNSGERGNQFDLLLRGSSDSSLSSSANNPSEQSR</sequence>
<dbReference type="PANTHER" id="PTHR46306">
    <property type="entry name" value="BTB/POZ DOMAIN-CONTAINING PROTEIN 9"/>
    <property type="match status" value="1"/>
</dbReference>
<dbReference type="GO" id="GO:0048512">
    <property type="term" value="P:circadian behavior"/>
    <property type="evidence" value="ECO:0007669"/>
    <property type="project" value="TreeGrafter"/>
</dbReference>
<feature type="compositionally biased region" description="Basic residues" evidence="1">
    <location>
        <begin position="409"/>
        <end position="419"/>
    </location>
</feature>
<proteinExistence type="predicted"/>
<name>A0A0R3UBP8_MESCO</name>
<dbReference type="Proteomes" id="UP000267029">
    <property type="component" value="Unassembled WGS sequence"/>
</dbReference>
<feature type="region of interest" description="Disordered" evidence="1">
    <location>
        <begin position="319"/>
        <end position="345"/>
    </location>
</feature>
<evidence type="ECO:0000313" key="3">
    <source>
        <dbReference type="Proteomes" id="UP000267029"/>
    </source>
</evidence>
<dbReference type="GO" id="GO:0008344">
    <property type="term" value="P:adult locomotory behavior"/>
    <property type="evidence" value="ECO:0007669"/>
    <property type="project" value="TreeGrafter"/>
</dbReference>
<dbReference type="AlphaFoldDB" id="A0A0R3UBP8"/>
<dbReference type="OrthoDB" id="9997739at2759"/>
<dbReference type="GO" id="GO:0005737">
    <property type="term" value="C:cytoplasm"/>
    <property type="evidence" value="ECO:0007669"/>
    <property type="project" value="TreeGrafter"/>
</dbReference>
<feature type="region of interest" description="Disordered" evidence="1">
    <location>
        <begin position="483"/>
        <end position="502"/>
    </location>
</feature>
<protein>
    <submittedName>
        <fullName evidence="4">F5/8 type C domain-containing protein</fullName>
    </submittedName>
</protein>
<organism evidence="2 3">
    <name type="scientific">Mesocestoides corti</name>
    <name type="common">Flatworm</name>
    <dbReference type="NCBI Taxonomy" id="53468"/>
    <lineage>
        <taxon>Eukaryota</taxon>
        <taxon>Metazoa</taxon>
        <taxon>Spiralia</taxon>
        <taxon>Lophotrochozoa</taxon>
        <taxon>Platyhelminthes</taxon>
        <taxon>Cestoda</taxon>
        <taxon>Eucestoda</taxon>
        <taxon>Cyclophyllidea</taxon>
        <taxon>Mesocestoididae</taxon>
        <taxon>Mesocestoides</taxon>
    </lineage>
</organism>
<evidence type="ECO:0000256" key="1">
    <source>
        <dbReference type="SAM" id="MobiDB-lite"/>
    </source>
</evidence>
<dbReference type="Gene3D" id="2.60.120.260">
    <property type="entry name" value="Galactose-binding domain-like"/>
    <property type="match status" value="2"/>
</dbReference>
<feature type="region of interest" description="Disordered" evidence="1">
    <location>
        <begin position="391"/>
        <end position="433"/>
    </location>
</feature>
<evidence type="ECO:0000313" key="4">
    <source>
        <dbReference type="WBParaSite" id="MCU_012856-RA"/>
    </source>
</evidence>